<proteinExistence type="predicted"/>
<evidence type="ECO:0000313" key="1">
    <source>
        <dbReference type="EMBL" id="ATX67098.1"/>
    </source>
</evidence>
<dbReference type="EMBL" id="CP024899">
    <property type="protein sequence ID" value="ATX67098.1"/>
    <property type="molecule type" value="Genomic_DNA"/>
</dbReference>
<dbReference type="Proteomes" id="UP000228948">
    <property type="component" value="Chromosome"/>
</dbReference>
<keyword evidence="2" id="KW-1185">Reference proteome</keyword>
<sequence>MKKGASGAVSLLANANQTMQQDFCISEKPEKQKELGSVMLTCLRANGTVGAADRWICNGRLCDAE</sequence>
<gene>
    <name evidence="1" type="ORF">BG454_15785</name>
</gene>
<dbReference type="AlphaFoldDB" id="A0A2K8KJH5"/>
<protein>
    <submittedName>
        <fullName evidence="1">Uncharacterized protein</fullName>
    </submittedName>
</protein>
<name>A0A2K8KJH5_9RHOB</name>
<organism evidence="1 2">
    <name type="scientific">Roseinatronobacter bogoriensis subsp. barguzinensis</name>
    <dbReference type="NCBI Taxonomy" id="441209"/>
    <lineage>
        <taxon>Bacteria</taxon>
        <taxon>Pseudomonadati</taxon>
        <taxon>Pseudomonadota</taxon>
        <taxon>Alphaproteobacteria</taxon>
        <taxon>Rhodobacterales</taxon>
        <taxon>Paracoccaceae</taxon>
        <taxon>Roseinatronobacter</taxon>
    </lineage>
</organism>
<reference evidence="1 2" key="1">
    <citation type="submission" date="2017-11" db="EMBL/GenBank/DDBJ databases">
        <title>Revised Sequence and Annotation of the Rhodobaca barguzinensis strain alga05 Genome.</title>
        <authorList>
            <person name="Kopejtka K."/>
            <person name="Tomasch J.M."/>
            <person name="Bunk B."/>
            <person name="Koblizek M."/>
        </authorList>
    </citation>
    <scope>NUCLEOTIDE SEQUENCE [LARGE SCALE GENOMIC DNA]</scope>
    <source>
        <strain evidence="2">alga05</strain>
    </source>
</reference>
<evidence type="ECO:0000313" key="2">
    <source>
        <dbReference type="Proteomes" id="UP000228948"/>
    </source>
</evidence>
<dbReference type="KEGG" id="rbg:BG454_15785"/>
<dbReference type="RefSeq" id="WP_100319197.1">
    <property type="nucleotide sequence ID" value="NZ_SODJ01000001.1"/>
</dbReference>
<accession>A0A2K8KJH5</accession>